<dbReference type="PANTHER" id="PTHR23159:SF60">
    <property type="entry name" value="SPINDLE ASSEMBLY ABNORMAL PROTEIN 4"/>
    <property type="match status" value="1"/>
</dbReference>
<dbReference type="PROSITE" id="PS51892">
    <property type="entry name" value="SUBTILASE"/>
    <property type="match status" value="1"/>
</dbReference>
<evidence type="ECO:0000256" key="2">
    <source>
        <dbReference type="SAM" id="Coils"/>
    </source>
</evidence>
<feature type="domain" description="DUF4114" evidence="6">
    <location>
        <begin position="489"/>
        <end position="573"/>
    </location>
</feature>
<keyword evidence="2" id="KW-0175">Coiled coil</keyword>
<dbReference type="Pfam" id="PF00082">
    <property type="entry name" value="Peptidase_S8"/>
    <property type="match status" value="1"/>
</dbReference>
<feature type="coiled-coil region" evidence="2">
    <location>
        <begin position="1956"/>
        <end position="1983"/>
    </location>
</feature>
<gene>
    <name evidence="7" type="ORF">PMG25_20060</name>
</gene>
<dbReference type="SUPFAM" id="SSF52743">
    <property type="entry name" value="Subtilisin-like"/>
    <property type="match status" value="1"/>
</dbReference>
<keyword evidence="1" id="KW-0378">Hydrolase</keyword>
<evidence type="ECO:0000313" key="7">
    <source>
        <dbReference type="EMBL" id="MDJ1176383.1"/>
    </source>
</evidence>
<dbReference type="InterPro" id="IPR036852">
    <property type="entry name" value="Peptidase_S8/S53_dom_sf"/>
</dbReference>
<evidence type="ECO:0000259" key="5">
    <source>
        <dbReference type="Pfam" id="PF00082"/>
    </source>
</evidence>
<dbReference type="Proteomes" id="UP001235849">
    <property type="component" value="Unassembled WGS sequence"/>
</dbReference>
<keyword evidence="8" id="KW-1185">Reference proteome</keyword>
<dbReference type="InterPro" id="IPR000209">
    <property type="entry name" value="Peptidase_S8/S53_dom"/>
</dbReference>
<dbReference type="Pfam" id="PF13448">
    <property type="entry name" value="DUF4114"/>
    <property type="match status" value="1"/>
</dbReference>
<feature type="active site" description="Charge relay system" evidence="1">
    <location>
        <position position="1039"/>
    </location>
</feature>
<feature type="coiled-coil region" evidence="2">
    <location>
        <begin position="1845"/>
        <end position="1872"/>
    </location>
</feature>
<feature type="active site" description="Charge relay system" evidence="1">
    <location>
        <position position="1070"/>
    </location>
</feature>
<evidence type="ECO:0000256" key="3">
    <source>
        <dbReference type="SAM" id="MobiDB-lite"/>
    </source>
</evidence>
<dbReference type="InterPro" id="IPR025193">
    <property type="entry name" value="DUF4114"/>
</dbReference>
<evidence type="ECO:0000256" key="1">
    <source>
        <dbReference type="PROSITE-ProRule" id="PRU01240"/>
    </source>
</evidence>
<keyword evidence="4" id="KW-1133">Transmembrane helix</keyword>
<feature type="region of interest" description="Disordered" evidence="3">
    <location>
        <begin position="1"/>
        <end position="21"/>
    </location>
</feature>
<reference evidence="7 8" key="1">
    <citation type="submission" date="2023-01" db="EMBL/GenBank/DDBJ databases">
        <title>Novel diversity within Roseofilum (Cyanobacteria; Desertifilaceae) from marine benthic mats with descriptions of four novel species.</title>
        <authorList>
            <person name="Wang Y."/>
            <person name="Berthold D.E."/>
            <person name="Hu J."/>
            <person name="Lefler F.W."/>
            <person name="Laughinghouse H.D. IV."/>
        </authorList>
    </citation>
    <scope>NUCLEOTIDE SEQUENCE [LARGE SCALE GENOMIC DNA]</scope>
    <source>
        <strain evidence="7 8">BLCC-M114</strain>
    </source>
</reference>
<feature type="coiled-coil region" evidence="2">
    <location>
        <begin position="2818"/>
        <end position="2948"/>
    </location>
</feature>
<dbReference type="CDD" id="cd00306">
    <property type="entry name" value="Peptidases_S8_S53"/>
    <property type="match status" value="1"/>
</dbReference>
<feature type="coiled-coil region" evidence="2">
    <location>
        <begin position="2645"/>
        <end position="2735"/>
    </location>
</feature>
<accession>A0ABT7BB33</accession>
<feature type="domain" description="Peptidase S8/S53" evidence="5">
    <location>
        <begin position="1112"/>
        <end position="1269"/>
    </location>
</feature>
<evidence type="ECO:0000256" key="4">
    <source>
        <dbReference type="SAM" id="Phobius"/>
    </source>
</evidence>
<protein>
    <submittedName>
        <fullName evidence="7">DUF4114 domain-containing protein</fullName>
    </submittedName>
</protein>
<sequence length="3405" mass="376504">MSLFDRLRKKSPKDRYPQDSQTFILEPILTPSGLVDGFEETPDPLPLEGLEDFEELETPIEEVEPSELPVSDGEDLGDLEELEELEFIYDSEPEDIEEEFSESVDSETTETDTETPTQVSSIKEIEQPERLARESEEVSGDGQEDAKTVTESQEGLEAESDDRQEEGEEEAETLEEQTDLELVETSSVEPSSEHSGVFTVGETGKVSVNFLFDGGKYEGEVGLFSLANMEELEPGSEAFIQEATERVTSDSERGHILISDSTEGAKFSGQMYESRDWNQGEYQGVKTFEMEAGGEYGLVVSPDGGISDAAEEGSPLYFSTHPEHQERIADITGHGRAFAIEDWKDGDRNDLIFQLTGATGDLPELDEVIDSELDWRETETGEEILDHLNQEFHSGVFTVGESGEVEIDFLFDGGKYQGEVSIFSLEGMEEFDLDSKEFIEEAARRSLSNSTEGHIVIVDKIEGAKFEGRLGERSDHSDGQYLGVKTLQMNAGDRFGVMLVPNSSVKHVFERPDIEGSARPLFSMATANPDDGFHVGQIADVTGEGKTFVMEDIRLDKGKSDEDYNDIIFQIRGATAEVIQMDELIDPENDWRESELGQKIVNYALEQPQSPEVFAPIADIVLTSGHPAQTVNLSQVFQDADSTNLTYTVVEGNSDTVSVTVNNQTLQVNQGEKTGIHNVAIRATDELGNSAIHSMKVVTSTLTPEEINSLNTTLGQLQSAMNLNPQDITVGLSSPAGERAVVQLSGIVNSHPGLSDIFAEPHFLPQIGITPANVATMQQFMFGEDLALDLNLDNPETPAIETLADALSDSGNPNLDLYQINGDRLAAELANPEEATLVTLTPEGEILPVEAEAESGDTLTDESPGETETESVDNPENELPVDSEYISEEEPEESQAEALAEFLEEDVETSQKILDSVAELTAEIEAQTEIDPETEEPVNPPQITSEQLREHLIETVEVEVADKFINWWDSATEETEDLLTEETVGEALEIERERLRQEQGLTQDLIDNSEGYSDLLTAEVSETELPDYDVVTERSRGADNTIEIPQPETLATRLRNAPPTPVAVIDHGFHGDETVDALTSVNPLAEVKRMNANNWVARLIKFVDQVQESGENRGIVNLSFDLTQIDDEGRVTTRYELTPDEQIAIQYALENNVLLVASAGNTGGEMSALGRAAQQFDNIITVGAIDVWGNPTDYSASGEGLTLVAPGGEFEGDHNAFVGTSKSAAYASGAASLAWAINPELNYQQIKQVLVQTAVDLQAPGWDAQTGAGLLNVEEAVRMAATLQATTLRSKGKLEITKFAGEDRVKAALRLASPETQAAIAQLLQQKQTLEAQQTSNTKLSKLEKQVKQNTQTALTEYQQITTEAATKGAQAQQVATALELALQHQAIEQGQVDEFTANIERLTQEIETLKQQKTALEDEYGVKEQEFGDRIQQATQVLQEAQGDYKAEVGNSQAPISAQQLQGAAIFYRQKSGELSQAIQQYQSFANAETILKDKYLYPAHLAQQTRAIVDQLAAALDAQAARLTDPNSTEEQVKAGYQTIANLSEQVRQKSQMSADWHHDELQQFKNTTGLTGLISGASREDHIRQRDLFEKLVSQASTNHQSSSYWGGLPNVAADAMAREVEAREMQLKAEQDLWELTQADSEKDIAFVELKLQQAEAELAKFETKQAEAENLASQTEQRVKDLQDELETLQDNWATVQSQWEEYLAINRAFLPAETQKLIVENRLQDLQDEQLRLEQLKTDIQQELVQNNSEDLQAQLEEVNRYLEELEQEQLLASVYQTSLESSISGSGEVNTLINRPQDLQDNYEQAWDNWQVAMAAQNLAASALETTQTSNLDEREVLTQLRDEQQLKQAELDEVLLQKQQLEAEQLKAHQDLEFTTVQIRTQELLLESLTARDLALADGEGFYNDLAGGYQDKLWYWNDRTQQYQYNGAEATSHQQSLQHASFLAGERNRVFSQMNEARQRITELQQLQAQQAAQRDQLLAQSAPIESQIQGLQTELADLDADIVPLAAIVDPLVEQEVEQQTALTEASNSTDSALSEFVQMASAQVSAYERLLQVGILLTPENKDYFATEIQPQVEAYIAQLRQQEQALVAEGLNLGLDEAANSLEEQLENAKQALIPIDLKQQLDIAQKLDTYETRVEALEALLASEDAADKAIQEDTVDAYQQLADTVEQDLQKALTHWTSHFKEAAQFTKDLVKEQRRLSQKADNLVDKITTEFANPHGEYYRSETELQEALSILSVGVQREGELERTTTQMAQDLERLQAQLAQDEQFWNKIAPIVAEYGIDSKQKLQELLNATTAGSQNYQNLLAQAKANYSQYSNSGHVALQQANWNEEQAKIQWDLSRKNGPYWYEDRWVCRRNFWGKKKCGWETITHIDYHWIAWENHENTGKALRQKALSDLTEAQRWHQEIQRLEPLAQAWTEAHAAAKDAEFAVTGTENFIAELQAGRENIADTQAQADLLNSLLPILQQQLQDAERSTDVARLTVEQAWDEYDPAAQDYRQAVAEVLETQGEWEQQALQASDRLSNIEAWIDRESLALGTELTQVLALKQQLENQQDALENRILAATGTELTELSAKLADLRSSLTQVSNKAAVLTAQQTALTQKRTLVTAQHEVISAERNLLNAYLKSPDADTDTLQQQLLDARAALAEAQELAEQAEANSKVLTTPLQELQQDLLAYNDTHLQAAREAQAQLSQLLQATEANANYTLQAAQQQQRVNDLEFQIITRLQEATAAGSQEAKHLLDVAQYHNLATAAEIYFRDYSDLASDRGSKYGSAGTDNDVVLARQYQQEMLYYQGLEAQARNQANHFKAAKDAAQSQLATLENQQNAAAAELARLNDAILQSNQSIALHQQELAIAEARVEELDRLRQQTEDTFIQLVRLEQLNLAQAQLEQQFAEQRQQQIDTAVADRQERDRLELERQRLEVQYQIEQLKQKQADLDLHQALNQARLDLGEPELKRPHNPAQLQQLTQLQATLAALQGQTATLPPDIDILLTEVQAEIDVALKAEEAEAIQPTLLEAMKVLVDQADLHQAEIAKLEQQDLQDRILLQRAQTDLQGASQQLLEELERSQKLQGEREIINPLYTEALTKVAYAEQAVAMSEEMARNAKDALQQIIDQRIAQRKARKKAFWGELLGMVSGIVGLLGTILSFTPLAPLGIALTAASAGINAIWAAVNGDWAGAIFSAVMAGVNALTAGAGTVFTSISQQTVQTLQVLQSVANGAFNGFRSIQSGDSIMGFLQILGSVASGVVGGLQGAIGAATTMAEKMLVQVFNSLKTIPQAIYGGIKSIESGELLGGIQSLFNAAVSLGQNFAGVFNDVAAEAFEYLGKAGNTAFAIGSAIEEGGMTSWLSSINSVLNIWGDDIKAAIDGTWELPKFLGSFDLGSKSACSN</sequence>
<feature type="coiled-coil region" evidence="2">
    <location>
        <begin position="3034"/>
        <end position="3082"/>
    </location>
</feature>
<feature type="coiled-coil region" evidence="2">
    <location>
        <begin position="1393"/>
        <end position="1427"/>
    </location>
</feature>
<organism evidence="7 8">
    <name type="scientific">Roseofilum capinflatum BLCC-M114</name>
    <dbReference type="NCBI Taxonomy" id="3022440"/>
    <lineage>
        <taxon>Bacteria</taxon>
        <taxon>Bacillati</taxon>
        <taxon>Cyanobacteriota</taxon>
        <taxon>Cyanophyceae</taxon>
        <taxon>Desertifilales</taxon>
        <taxon>Desertifilaceae</taxon>
        <taxon>Roseofilum</taxon>
        <taxon>Roseofilum capinflatum</taxon>
    </lineage>
</organism>
<feature type="compositionally biased region" description="Acidic residues" evidence="3">
    <location>
        <begin position="154"/>
        <end position="182"/>
    </location>
</feature>
<feature type="transmembrane region" description="Helical" evidence="4">
    <location>
        <begin position="3142"/>
        <end position="3163"/>
    </location>
</feature>
<feature type="transmembrane region" description="Helical" evidence="4">
    <location>
        <begin position="3170"/>
        <end position="3188"/>
    </location>
</feature>
<dbReference type="EMBL" id="JAQOSO010000102">
    <property type="protein sequence ID" value="MDJ1176383.1"/>
    <property type="molecule type" value="Genomic_DNA"/>
</dbReference>
<evidence type="ECO:0000313" key="8">
    <source>
        <dbReference type="Proteomes" id="UP001235849"/>
    </source>
</evidence>
<feature type="region of interest" description="Disordered" evidence="3">
    <location>
        <begin position="847"/>
        <end position="879"/>
    </location>
</feature>
<feature type="transmembrane region" description="Helical" evidence="4">
    <location>
        <begin position="3194"/>
        <end position="3215"/>
    </location>
</feature>
<feature type="active site" description="Charge relay system" evidence="1">
    <location>
        <position position="1221"/>
    </location>
</feature>
<keyword evidence="4" id="KW-0812">Transmembrane</keyword>
<feature type="compositionally biased region" description="Acidic residues" evidence="3">
    <location>
        <begin position="851"/>
        <end position="879"/>
    </location>
</feature>
<dbReference type="PANTHER" id="PTHR23159">
    <property type="entry name" value="CENTROSOMAL PROTEIN 2"/>
    <property type="match status" value="1"/>
</dbReference>
<comment type="similarity">
    <text evidence="1">Belongs to the peptidase S8 family.</text>
</comment>
<feature type="compositionally biased region" description="Basic and acidic residues" evidence="3">
    <location>
        <begin position="123"/>
        <end position="136"/>
    </location>
</feature>
<evidence type="ECO:0000259" key="6">
    <source>
        <dbReference type="Pfam" id="PF13448"/>
    </source>
</evidence>
<feature type="coiled-coil region" evidence="2">
    <location>
        <begin position="2553"/>
        <end position="2602"/>
    </location>
</feature>
<feature type="coiled-coil region" evidence="2">
    <location>
        <begin position="1642"/>
        <end position="1778"/>
    </location>
</feature>
<keyword evidence="4" id="KW-0472">Membrane</keyword>
<keyword evidence="1" id="KW-0645">Protease</keyword>
<name>A0ABT7BB33_9CYAN</name>
<dbReference type="RefSeq" id="WP_283768668.1">
    <property type="nucleotide sequence ID" value="NZ_JAQOSO010000102.1"/>
</dbReference>
<comment type="caution">
    <text evidence="7">The sequence shown here is derived from an EMBL/GenBank/DDBJ whole genome shotgun (WGS) entry which is preliminary data.</text>
</comment>
<feature type="compositionally biased region" description="Acidic residues" evidence="3">
    <location>
        <begin position="88"/>
        <end position="113"/>
    </location>
</feature>
<keyword evidence="1" id="KW-0720">Serine protease</keyword>
<feature type="coiled-coil region" evidence="2">
    <location>
        <begin position="2104"/>
        <end position="2160"/>
    </location>
</feature>
<feature type="region of interest" description="Disordered" evidence="3">
    <location>
        <begin position="88"/>
        <end position="197"/>
    </location>
</feature>
<proteinExistence type="inferred from homology"/>
<dbReference type="Gene3D" id="3.40.50.200">
    <property type="entry name" value="Peptidase S8/S53 domain"/>
    <property type="match status" value="1"/>
</dbReference>